<dbReference type="SUPFAM" id="SSF50729">
    <property type="entry name" value="PH domain-like"/>
    <property type="match status" value="1"/>
</dbReference>
<reference evidence="20 21" key="1">
    <citation type="submission" date="2022-04" db="EMBL/GenBank/DDBJ databases">
        <title>Chromosome-level reference genomes for two strains of Caenorhabditis briggsae: an improved platform for comparative genomics.</title>
        <authorList>
            <person name="Stevens L."/>
            <person name="Andersen E."/>
        </authorList>
    </citation>
    <scope>NUCLEOTIDE SEQUENCE [LARGE SCALE GENOMIC DNA]</scope>
    <source>
        <strain evidence="20">VX34</strain>
        <tissue evidence="20">Whole-organism</tissue>
    </source>
</reference>
<evidence type="ECO:0000256" key="10">
    <source>
        <dbReference type="ARBA" id="ARBA00023224"/>
    </source>
</evidence>
<dbReference type="Pfam" id="PF00168">
    <property type="entry name" value="C2"/>
    <property type="match status" value="1"/>
</dbReference>
<dbReference type="PRINTS" id="PR00390">
    <property type="entry name" value="PHPHLIPASEC"/>
</dbReference>
<evidence type="ECO:0000259" key="15">
    <source>
        <dbReference type="PROSITE" id="PS50001"/>
    </source>
</evidence>
<dbReference type="FunFam" id="3.20.20.190:FF:000063">
    <property type="entry name" value="1-phosphatidylinositol 4,5-bisphosphate phosphodiesterase gamma"/>
    <property type="match status" value="1"/>
</dbReference>
<dbReference type="PROSITE" id="PS50002">
    <property type="entry name" value="SH3"/>
    <property type="match status" value="1"/>
</dbReference>
<evidence type="ECO:0000256" key="5">
    <source>
        <dbReference type="ARBA" id="ARBA00022801"/>
    </source>
</evidence>
<evidence type="ECO:0000256" key="13">
    <source>
        <dbReference type="RuleBase" id="RU361133"/>
    </source>
</evidence>
<dbReference type="PROSITE" id="PS50004">
    <property type="entry name" value="C2"/>
    <property type="match status" value="1"/>
</dbReference>
<dbReference type="FunFam" id="2.60.40.150:FF:000199">
    <property type="entry name" value="1-phosphatidylinositol 4,5-bisphosphate phosphodiesterase gamma"/>
    <property type="match status" value="1"/>
</dbReference>
<evidence type="ECO:0000259" key="17">
    <source>
        <dbReference type="PROSITE" id="PS50003"/>
    </source>
</evidence>
<evidence type="ECO:0000256" key="12">
    <source>
        <dbReference type="PROSITE-ProRule" id="PRU00192"/>
    </source>
</evidence>
<dbReference type="SUPFAM" id="SSF47473">
    <property type="entry name" value="EF-hand"/>
    <property type="match status" value="1"/>
</dbReference>
<dbReference type="SUPFAM" id="SSF55550">
    <property type="entry name" value="SH2 domain"/>
    <property type="match status" value="2"/>
</dbReference>
<feature type="domain" description="SH3" evidence="16">
    <location>
        <begin position="834"/>
        <end position="892"/>
    </location>
</feature>
<dbReference type="InterPro" id="IPR001711">
    <property type="entry name" value="PLipase_C_Pinositol-sp_Y"/>
</dbReference>
<dbReference type="InterPro" id="IPR057061">
    <property type="entry name" value="PLCG_EF-hand_2"/>
</dbReference>
<dbReference type="PRINTS" id="PR00401">
    <property type="entry name" value="SH2DOMAIN"/>
</dbReference>
<evidence type="ECO:0000259" key="19">
    <source>
        <dbReference type="PROSITE" id="PS50008"/>
    </source>
</evidence>
<keyword evidence="21" id="KW-1185">Reference proteome</keyword>
<keyword evidence="3 12" id="KW-0728">SH3 domain</keyword>
<keyword evidence="4" id="KW-0677">Repeat</keyword>
<dbReference type="EC" id="3.1.4.11" evidence="2 13"/>
<evidence type="ECO:0000256" key="14">
    <source>
        <dbReference type="SAM" id="MobiDB-lite"/>
    </source>
</evidence>
<dbReference type="Pfam" id="PF00017">
    <property type="entry name" value="SH2"/>
    <property type="match status" value="2"/>
</dbReference>
<dbReference type="InterPro" id="IPR001192">
    <property type="entry name" value="PI-PLC_fam"/>
</dbReference>
<evidence type="ECO:0000313" key="20">
    <source>
        <dbReference type="EMBL" id="UMM15917.1"/>
    </source>
</evidence>
<keyword evidence="9 13" id="KW-0443">Lipid metabolism</keyword>
<dbReference type="PROSITE" id="PS50001">
    <property type="entry name" value="SH2"/>
    <property type="match status" value="2"/>
</dbReference>
<dbReference type="Pfam" id="PF23329">
    <property type="entry name" value="EF_HAND_1_PLCG"/>
    <property type="match status" value="1"/>
</dbReference>
<dbReference type="GO" id="GO:0004435">
    <property type="term" value="F:phosphatidylinositol-4,5-bisphosphate phospholipase C activity"/>
    <property type="evidence" value="ECO:0007669"/>
    <property type="project" value="UniProtKB-EC"/>
</dbReference>
<dbReference type="SMART" id="SM00239">
    <property type="entry name" value="C2"/>
    <property type="match status" value="1"/>
</dbReference>
<dbReference type="Pfam" id="PF00387">
    <property type="entry name" value="PI-PLC-Y"/>
    <property type="match status" value="1"/>
</dbReference>
<dbReference type="SMART" id="SM00252">
    <property type="entry name" value="SH2"/>
    <property type="match status" value="2"/>
</dbReference>
<name>A0AAE9J6A1_CAEBR</name>
<feature type="region of interest" description="Disordered" evidence="14">
    <location>
        <begin position="1"/>
        <end position="44"/>
    </location>
</feature>
<evidence type="ECO:0000256" key="8">
    <source>
        <dbReference type="ARBA" id="ARBA00022999"/>
    </source>
</evidence>
<evidence type="ECO:0000256" key="9">
    <source>
        <dbReference type="ARBA" id="ARBA00023098"/>
    </source>
</evidence>
<dbReference type="SMART" id="SM00148">
    <property type="entry name" value="PLCXc"/>
    <property type="match status" value="1"/>
</dbReference>
<dbReference type="PROSITE" id="PS50003">
    <property type="entry name" value="PH_DOMAIN"/>
    <property type="match status" value="1"/>
</dbReference>
<dbReference type="Pfam" id="PF07653">
    <property type="entry name" value="SH3_2"/>
    <property type="match status" value="1"/>
</dbReference>
<feature type="compositionally biased region" description="Polar residues" evidence="14">
    <location>
        <begin position="34"/>
        <end position="43"/>
    </location>
</feature>
<dbReference type="InterPro" id="IPR011992">
    <property type="entry name" value="EF-hand-dom_pair"/>
</dbReference>
<dbReference type="SUPFAM" id="SSF49562">
    <property type="entry name" value="C2 domain (Calcium/lipid-binding domain, CaLB)"/>
    <property type="match status" value="1"/>
</dbReference>
<feature type="region of interest" description="Disordered" evidence="14">
    <location>
        <begin position="572"/>
        <end position="596"/>
    </location>
</feature>
<feature type="region of interest" description="Disordered" evidence="14">
    <location>
        <begin position="1273"/>
        <end position="1323"/>
    </location>
</feature>
<feature type="domain" description="PH" evidence="17">
    <location>
        <begin position="857"/>
        <end position="962"/>
    </location>
</feature>
<dbReference type="PANTHER" id="PTHR10336">
    <property type="entry name" value="PHOSPHOINOSITIDE-SPECIFIC PHOSPHOLIPASE C FAMILY PROTEIN"/>
    <property type="match status" value="1"/>
</dbReference>
<dbReference type="Gene3D" id="3.20.20.190">
    <property type="entry name" value="Phosphatidylinositol (PI) phosphodiesterase"/>
    <property type="match status" value="2"/>
</dbReference>
<sequence length="1429" mass="163708">MQHNSVGPSSSTRKTTVTNSPHTAGSIHLHHRSSNGFNTSRTPLNRHMEMDLGKMFSAMEKGHKVCKIAVLKKWDPAYKQLTLDRYSRQIFLTKLEQSAVRNKPTILDIRQIREVQTLYYKLNTIKVDDKWKKDREIANFESKTILVISYGMAFALSNWILLFETEDACKLWSNGLHNLMMDTRDRDSSPHPLRIERFLHKHFLSLMSPANDAVARKHMKPFVQTSLQFKVQSDQLQQVTEDQMDFDQFSYASRQLIHVPELFSLRFGDLAEKHDRKGLVVTFQNFLRFLDGKQFDDMASNRTRALEFLNRYFHEDQAYLGDRNEPSMTVLEFCDFLFSRENSLWDPTNEKVTHDMSRPLSHYWIASSHNTYLTGDQLRSESSLDCYAQALLMGCRCIELDCWDGQKKPGSNEFLDIVIYHGYTMTSKILLRDVLHVIRHYAFVTSEYPVILSIEDNCSVPAQRLLAQELKDILGDYLLTQPANREEKQLPSPAALKKKIIVKHKKLPVESEDLAAVVKTDEFQDTEIIARECVKKGILWMRNNNSHDWTSHVFILFPDRLCYLIETADPDNTSDDTVSVSGDEEREEETPSGFGVKPEEMHVTEEWFHGRCERDEAKKRILEHKEKGNGLFMIRDSNLFIGDFSLSILHDGKVHHVRIRSKIVDKEKKYYFMDNKVCDTLYELVSYYTRHYLTTAHFKMVLTIACPQPQPHLNQPWFSATADKEKAEELLSLIEEDGAFLIRTSSQDSSVFVLSLKVDGEFWHYRLKRDGRIFVVNQKVFENLNQIVEFYANREFVRGISLRYPVNEKDISHLTAELAEARTPGCYMDLKDLDKEVQARTLRPYRGTADDELSFPANVIITVLRKEEGLWRGRYGAMTGWFPSAHVQEILPEKTNASETSNYNTIELAGTLIERIHDFDKPHVIRISQSNQHWMSKQSYVLAANSSEEVEGWQNHLFELTRSVNTKMSILRTKEKEKRIAAELSNLVVYCQAVPFDPAHIYNDAFYEMCSFVEGKLDKLVEKGLLPFNSRKLSRVYPNGSRITSTNYSPVPMWNAGCHMVALNYQTGDKPMQLNQGKFLANGRCGYLLKPDYMLTDDFDPASSEKCVTTAYPIRLNVQVIGGRHLSRRDKNKGICSPFVEIEVIGMPCDTKVYQSKTIASNGLNPIWNQTFTFEIQCPEMALIRFHVEDGDFVGPKTDPFIGQAVFPVDSIRCGFRSVPLKNQYSEELELSALLVDVQMCSREGSQLIRSSSHFLQASRLAPVFAHRKITNGDSIPREMAPRLRTSATDRSLDSPTNSESRATLLTSQRGSQDSMDSAAETTSIASGTDTCNTRLKSYLIFTTSSKKTKDENEEQTFKIQGVPDKFASIQSLCDNLISTKHILPSGGSLIKPISKQPWQLLAKIDVAVKCSTENGDAIVSWKIQKKYK</sequence>
<dbReference type="GO" id="GO:0016042">
    <property type="term" value="P:lipid catabolic process"/>
    <property type="evidence" value="ECO:0007669"/>
    <property type="project" value="UniProtKB-KW"/>
</dbReference>
<dbReference type="GO" id="GO:0035556">
    <property type="term" value="P:intracellular signal transduction"/>
    <property type="evidence" value="ECO:0007669"/>
    <property type="project" value="InterPro"/>
</dbReference>
<protein>
    <recommendedName>
        <fullName evidence="2 13">Phosphoinositide phospholipase C</fullName>
        <ecNumber evidence="2 13">3.1.4.11</ecNumber>
    </recommendedName>
</protein>
<keyword evidence="7 13" id="KW-0442">Lipid degradation</keyword>
<evidence type="ECO:0000256" key="3">
    <source>
        <dbReference type="ARBA" id="ARBA00022443"/>
    </source>
</evidence>
<evidence type="ECO:0000256" key="7">
    <source>
        <dbReference type="ARBA" id="ARBA00022963"/>
    </source>
</evidence>
<dbReference type="Gene3D" id="3.30.505.10">
    <property type="entry name" value="SH2 domain"/>
    <property type="match status" value="2"/>
</dbReference>
<dbReference type="InterPro" id="IPR000008">
    <property type="entry name" value="C2_dom"/>
</dbReference>
<keyword evidence="6" id="KW-0106">Calcium</keyword>
<keyword evidence="5 13" id="KW-0378">Hydrolase</keyword>
<dbReference type="PROSITE" id="PS50008">
    <property type="entry name" value="PIPLC_Y_DOMAIN"/>
    <property type="match status" value="1"/>
</dbReference>
<evidence type="ECO:0000256" key="4">
    <source>
        <dbReference type="ARBA" id="ARBA00022737"/>
    </source>
</evidence>
<dbReference type="CDD" id="cd00275">
    <property type="entry name" value="C2_PLC_like"/>
    <property type="match status" value="1"/>
</dbReference>
<feature type="domain" description="SH2" evidence="15">
    <location>
        <begin position="717"/>
        <end position="806"/>
    </location>
</feature>
<keyword evidence="10" id="KW-0807">Transducer</keyword>
<dbReference type="PROSITE" id="PS50007">
    <property type="entry name" value="PIPLC_X_DOMAIN"/>
    <property type="match status" value="1"/>
</dbReference>
<comment type="catalytic activity">
    <reaction evidence="13">
        <text>a 1,2-diacyl-sn-glycero-3-phospho-(1D-myo-inositol-4,5-bisphosphate) + H2O = 1D-myo-inositol 1,4,5-trisphosphate + a 1,2-diacyl-sn-glycerol + H(+)</text>
        <dbReference type="Rhea" id="RHEA:33179"/>
        <dbReference type="ChEBI" id="CHEBI:15377"/>
        <dbReference type="ChEBI" id="CHEBI:15378"/>
        <dbReference type="ChEBI" id="CHEBI:17815"/>
        <dbReference type="ChEBI" id="CHEBI:58456"/>
        <dbReference type="ChEBI" id="CHEBI:203600"/>
        <dbReference type="EC" id="3.1.4.11"/>
    </reaction>
</comment>
<dbReference type="PANTHER" id="PTHR10336:SF159">
    <property type="entry name" value="1-PHOSPHATIDYLINOSITOL 4,5-BISPHOSPHATE PHOSPHODIESTERASE GAMMA"/>
    <property type="match status" value="1"/>
</dbReference>
<proteinExistence type="predicted"/>
<comment type="cofactor">
    <cofactor evidence="1">
        <name>Ca(2+)</name>
        <dbReference type="ChEBI" id="CHEBI:29108"/>
    </cofactor>
</comment>
<dbReference type="CDD" id="cd10341">
    <property type="entry name" value="SH2_N-SH2_PLC_gamma_like"/>
    <property type="match status" value="1"/>
</dbReference>
<feature type="domain" description="C2" evidence="18">
    <location>
        <begin position="1102"/>
        <end position="1223"/>
    </location>
</feature>
<feature type="compositionally biased region" description="Polar residues" evidence="14">
    <location>
        <begin position="1"/>
        <end position="23"/>
    </location>
</feature>
<dbReference type="Pfam" id="PF23583">
    <property type="entry name" value="EF_HAND_2_PLCG"/>
    <property type="match status" value="1"/>
</dbReference>
<dbReference type="FunFam" id="3.20.20.190:FF:000062">
    <property type="entry name" value="1-phosphatidylinositol 4,5-bisphosphate phosphodiesterase gamma"/>
    <property type="match status" value="1"/>
</dbReference>
<dbReference type="Proteomes" id="UP000829354">
    <property type="component" value="Chromosome II"/>
</dbReference>
<evidence type="ECO:0000256" key="6">
    <source>
        <dbReference type="ARBA" id="ARBA00022837"/>
    </source>
</evidence>
<dbReference type="SUPFAM" id="SSF51695">
    <property type="entry name" value="PLC-like phosphodiesterases"/>
    <property type="match status" value="1"/>
</dbReference>
<gene>
    <name evidence="20" type="ORF">L5515_013147</name>
</gene>
<dbReference type="EMBL" id="CP092621">
    <property type="protein sequence ID" value="UMM15917.1"/>
    <property type="molecule type" value="Genomic_DNA"/>
</dbReference>
<dbReference type="InterPro" id="IPR036860">
    <property type="entry name" value="SH2_dom_sf"/>
</dbReference>
<dbReference type="InterPro" id="IPR001452">
    <property type="entry name" value="SH3_domain"/>
</dbReference>
<dbReference type="InterPro" id="IPR017946">
    <property type="entry name" value="PLC-like_Pdiesterase_TIM-brl"/>
</dbReference>
<evidence type="ECO:0000256" key="2">
    <source>
        <dbReference type="ARBA" id="ARBA00012368"/>
    </source>
</evidence>
<keyword evidence="8 11" id="KW-0727">SH2 domain</keyword>
<evidence type="ECO:0000313" key="21">
    <source>
        <dbReference type="Proteomes" id="UP000829354"/>
    </source>
</evidence>
<dbReference type="Gene3D" id="2.60.40.150">
    <property type="entry name" value="C2 domain"/>
    <property type="match status" value="1"/>
</dbReference>
<dbReference type="FunFam" id="3.30.505.10:FF:000011">
    <property type="entry name" value="1-phosphatidylinositol 4,5-bisphosphate phosphodiesterase gamma"/>
    <property type="match status" value="1"/>
</dbReference>
<evidence type="ECO:0000259" key="16">
    <source>
        <dbReference type="PROSITE" id="PS50002"/>
    </source>
</evidence>
<evidence type="ECO:0000256" key="1">
    <source>
        <dbReference type="ARBA" id="ARBA00001913"/>
    </source>
</evidence>
<dbReference type="InterPro" id="IPR056586">
    <property type="entry name" value="EF-hand_PLCG1"/>
</dbReference>
<dbReference type="Gene3D" id="2.30.30.40">
    <property type="entry name" value="SH3 Domains"/>
    <property type="match status" value="1"/>
</dbReference>
<dbReference type="SMART" id="SM00326">
    <property type="entry name" value="SH3"/>
    <property type="match status" value="1"/>
</dbReference>
<feature type="compositionally biased region" description="Polar residues" evidence="14">
    <location>
        <begin position="1286"/>
        <end position="1323"/>
    </location>
</feature>
<dbReference type="InterPro" id="IPR001849">
    <property type="entry name" value="PH_domain"/>
</dbReference>
<feature type="domain" description="SH2" evidence="15">
    <location>
        <begin position="607"/>
        <end position="704"/>
    </location>
</feature>
<dbReference type="SMART" id="SM00149">
    <property type="entry name" value="PLCYc"/>
    <property type="match status" value="1"/>
</dbReference>
<evidence type="ECO:0000259" key="18">
    <source>
        <dbReference type="PROSITE" id="PS50004"/>
    </source>
</evidence>
<organism evidence="20 21">
    <name type="scientific">Caenorhabditis briggsae</name>
    <dbReference type="NCBI Taxonomy" id="6238"/>
    <lineage>
        <taxon>Eukaryota</taxon>
        <taxon>Metazoa</taxon>
        <taxon>Ecdysozoa</taxon>
        <taxon>Nematoda</taxon>
        <taxon>Chromadorea</taxon>
        <taxon>Rhabditida</taxon>
        <taxon>Rhabditina</taxon>
        <taxon>Rhabditomorpha</taxon>
        <taxon>Rhabditoidea</taxon>
        <taxon>Rhabditidae</taxon>
        <taxon>Peloderinae</taxon>
        <taxon>Caenorhabditis</taxon>
    </lineage>
</organism>
<dbReference type="InterPro" id="IPR000909">
    <property type="entry name" value="PLipase_C_PInositol-sp_X_dom"/>
</dbReference>
<feature type="domain" description="PI-PLC Y-box" evidence="19">
    <location>
        <begin position="984"/>
        <end position="1094"/>
    </location>
</feature>
<dbReference type="InterPro" id="IPR035892">
    <property type="entry name" value="C2_domain_sf"/>
</dbReference>
<accession>A0AAE9J6A1</accession>
<dbReference type="FunFam" id="3.30.505.10:FF:000098">
    <property type="entry name" value="Phosphoinositide phospholipase C"/>
    <property type="match status" value="1"/>
</dbReference>
<dbReference type="Pfam" id="PF00388">
    <property type="entry name" value="PI-PLC-X"/>
    <property type="match status" value="1"/>
</dbReference>
<dbReference type="InterPro" id="IPR035024">
    <property type="entry name" value="PLC-gamma_N-SH2"/>
</dbReference>
<evidence type="ECO:0000256" key="11">
    <source>
        <dbReference type="PROSITE-ProRule" id="PRU00191"/>
    </source>
</evidence>
<dbReference type="InterPro" id="IPR000980">
    <property type="entry name" value="SH2"/>
</dbReference>